<dbReference type="EMBL" id="SEYY01005980">
    <property type="protein sequence ID" value="KAB7503047.1"/>
    <property type="molecule type" value="Genomic_DNA"/>
</dbReference>
<reference evidence="1 2" key="1">
    <citation type="journal article" date="2019" name="PLoS Biol.">
        <title>Sex chromosomes control vertical transmission of feminizing Wolbachia symbionts in an isopod.</title>
        <authorList>
            <person name="Becking T."/>
            <person name="Chebbi M.A."/>
            <person name="Giraud I."/>
            <person name="Moumen B."/>
            <person name="Laverre T."/>
            <person name="Caubet Y."/>
            <person name="Peccoud J."/>
            <person name="Gilbert C."/>
            <person name="Cordaux R."/>
        </authorList>
    </citation>
    <scope>NUCLEOTIDE SEQUENCE [LARGE SCALE GENOMIC DNA]</scope>
    <source>
        <strain evidence="1">ANa2</strain>
        <tissue evidence="1">Whole body excluding digestive tract and cuticle</tissue>
    </source>
</reference>
<evidence type="ECO:0008006" key="3">
    <source>
        <dbReference type="Google" id="ProtNLM"/>
    </source>
</evidence>
<organism evidence="1 2">
    <name type="scientific">Armadillidium nasatum</name>
    <dbReference type="NCBI Taxonomy" id="96803"/>
    <lineage>
        <taxon>Eukaryota</taxon>
        <taxon>Metazoa</taxon>
        <taxon>Ecdysozoa</taxon>
        <taxon>Arthropoda</taxon>
        <taxon>Crustacea</taxon>
        <taxon>Multicrustacea</taxon>
        <taxon>Malacostraca</taxon>
        <taxon>Eumalacostraca</taxon>
        <taxon>Peracarida</taxon>
        <taxon>Isopoda</taxon>
        <taxon>Oniscidea</taxon>
        <taxon>Crinocheta</taxon>
        <taxon>Armadillidiidae</taxon>
        <taxon>Armadillidium</taxon>
    </lineage>
</organism>
<dbReference type="SUPFAM" id="SSF48726">
    <property type="entry name" value="Immunoglobulin"/>
    <property type="match status" value="1"/>
</dbReference>
<protein>
    <recommendedName>
        <fullName evidence="3">Fibronectin type-III domain-containing protein</fullName>
    </recommendedName>
</protein>
<proteinExistence type="predicted"/>
<dbReference type="AlphaFoldDB" id="A0A5N5T9V9"/>
<dbReference type="Proteomes" id="UP000326759">
    <property type="component" value="Unassembled WGS sequence"/>
</dbReference>
<evidence type="ECO:0000313" key="2">
    <source>
        <dbReference type="Proteomes" id="UP000326759"/>
    </source>
</evidence>
<dbReference type="InterPro" id="IPR036179">
    <property type="entry name" value="Ig-like_dom_sf"/>
</dbReference>
<feature type="non-terminal residue" evidence="1">
    <location>
        <position position="1"/>
    </location>
</feature>
<accession>A0A5N5T9V9</accession>
<keyword evidence="2" id="KW-1185">Reference proteome</keyword>
<comment type="caution">
    <text evidence="1">The sequence shown here is derived from an EMBL/GenBank/DDBJ whole genome shotgun (WGS) entry which is preliminary data.</text>
</comment>
<dbReference type="OrthoDB" id="6085115at2759"/>
<feature type="non-terminal residue" evidence="1">
    <location>
        <position position="149"/>
    </location>
</feature>
<evidence type="ECO:0000313" key="1">
    <source>
        <dbReference type="EMBL" id="KAB7503047.1"/>
    </source>
</evidence>
<dbReference type="Gene3D" id="2.60.40.10">
    <property type="entry name" value="Immunoglobulins"/>
    <property type="match status" value="1"/>
</dbReference>
<sequence>YSIEKKAEPFHHISKLTVKDINISDNRSYICQFQNSHGKASATTVLFVQDPPEVELNLVESLGPEELKVEWTVHSKDSSINSTEIVISNDDLGEIPIEVKPESETSIILQKEDLLLGSDEVPSSFQVFVRVVNDNGIAESDVVNVTMLK</sequence>
<name>A0A5N5T9V9_9CRUS</name>
<gene>
    <name evidence="1" type="ORF">Anas_11211</name>
</gene>
<dbReference type="InterPro" id="IPR013783">
    <property type="entry name" value="Ig-like_fold"/>
</dbReference>